<name>A0ABY5R9E2_9HYPH</name>
<dbReference type="PANTHER" id="PTHR43747:SF1">
    <property type="entry name" value="SLR1998 PROTEIN"/>
    <property type="match status" value="1"/>
</dbReference>
<dbReference type="SUPFAM" id="SSF51905">
    <property type="entry name" value="FAD/NAD(P)-binding domain"/>
    <property type="match status" value="1"/>
</dbReference>
<evidence type="ECO:0000313" key="3">
    <source>
        <dbReference type="EMBL" id="UVC19421.1"/>
    </source>
</evidence>
<organism evidence="3 4">
    <name type="scientific">Mesorhizobium onobrychidis</name>
    <dbReference type="NCBI Taxonomy" id="2775404"/>
    <lineage>
        <taxon>Bacteria</taxon>
        <taxon>Pseudomonadati</taxon>
        <taxon>Pseudomonadota</taxon>
        <taxon>Alphaproteobacteria</taxon>
        <taxon>Hyphomicrobiales</taxon>
        <taxon>Phyllobacteriaceae</taxon>
        <taxon>Mesorhizobium</taxon>
    </lineage>
</organism>
<protein>
    <submittedName>
        <fullName evidence="3">Tryptophan 7-halogenase</fullName>
    </submittedName>
</protein>
<evidence type="ECO:0000313" key="4">
    <source>
        <dbReference type="Proteomes" id="UP001058098"/>
    </source>
</evidence>
<proteinExistence type="predicted"/>
<feature type="domain" description="FAD-binding" evidence="2">
    <location>
        <begin position="4"/>
        <end position="302"/>
    </location>
</feature>
<dbReference type="Gene3D" id="3.50.50.60">
    <property type="entry name" value="FAD/NAD(P)-binding domain"/>
    <property type="match status" value="1"/>
</dbReference>
<dbReference type="InterPro" id="IPR050816">
    <property type="entry name" value="Flavin-dep_Halogenase_NPB"/>
</dbReference>
<dbReference type="InterPro" id="IPR036188">
    <property type="entry name" value="FAD/NAD-bd_sf"/>
</dbReference>
<dbReference type="PANTHER" id="PTHR43747">
    <property type="entry name" value="FAD-BINDING PROTEIN"/>
    <property type="match status" value="1"/>
</dbReference>
<gene>
    <name evidence="3" type="ORF">IHQ72_35845</name>
</gene>
<keyword evidence="3" id="KW-0614">Plasmid</keyword>
<geneLocation type="plasmid" evidence="3 4">
    <name>pOM4</name>
</geneLocation>
<dbReference type="Gene3D" id="3.30.9.100">
    <property type="match status" value="1"/>
</dbReference>
<dbReference type="PRINTS" id="PR00420">
    <property type="entry name" value="RNGMNOXGNASE"/>
</dbReference>
<dbReference type="InterPro" id="IPR002938">
    <property type="entry name" value="FAD-bd"/>
</dbReference>
<reference evidence="3" key="1">
    <citation type="submission" date="2020-09" db="EMBL/GenBank/DDBJ databases">
        <title>Rhizobia associated with sainfoin plants.</title>
        <authorList>
            <person name="Asharfi S."/>
            <person name="Kuzmanovic N."/>
            <person name="Bunk B."/>
            <person name="Sproeer C."/>
            <person name="Becker M."/>
            <person name="Thuenen T."/>
        </authorList>
    </citation>
    <scope>NUCLEOTIDE SEQUENCE</scope>
    <source>
        <strain evidence="3">OM4</strain>
        <plasmid evidence="3">pOM4</plasmid>
    </source>
</reference>
<dbReference type="Proteomes" id="UP001058098">
    <property type="component" value="Plasmid pOM4"/>
</dbReference>
<feature type="region of interest" description="Disordered" evidence="1">
    <location>
        <begin position="361"/>
        <end position="385"/>
    </location>
</feature>
<evidence type="ECO:0000259" key="2">
    <source>
        <dbReference type="Pfam" id="PF01494"/>
    </source>
</evidence>
<dbReference type="Pfam" id="PF01494">
    <property type="entry name" value="FAD_binding_3"/>
    <property type="match status" value="1"/>
</dbReference>
<sequence length="385" mass="41377">MAKRVLILGSGVAGNALAGSLRRRGHDVYLIGPMRTDARGSIGEHLAPEALPLLQALGVEDLLQDRTHLRSPGVVSLWQGRMATKDYSFSLGGDGYNLDRTVFDTHLRLFADQVGVRLLDGVSLTAIRRAASSWIVELGSKRSSMRIEADLLVDASGRSATLARHLGARRRFLDNLIAVAGRYRGEDRGNARLIVESAGEGWWYAARQTQHRRIAVYITEPDGVAGSDRTALWYSKHSETELVRTLGPPEDATVAAWDARSMVLLPQGGAGWISIGDAAMAFDPLSAAGITKALADACAVASLVSDRGPIESEGLGRLLVDRGRRWRAYIAGLQASYGGLASDQGQWWAKRRRWATELDSVEPAGFSGPADGGNALADTSGARSH</sequence>
<evidence type="ECO:0000256" key="1">
    <source>
        <dbReference type="SAM" id="MobiDB-lite"/>
    </source>
</evidence>
<accession>A0ABY5R9E2</accession>
<dbReference type="RefSeq" id="WP_258124307.1">
    <property type="nucleotide sequence ID" value="NZ_CP062230.1"/>
</dbReference>
<keyword evidence="4" id="KW-1185">Reference proteome</keyword>
<dbReference type="EMBL" id="CP062230">
    <property type="protein sequence ID" value="UVC19421.1"/>
    <property type="molecule type" value="Genomic_DNA"/>
</dbReference>